<dbReference type="Gene3D" id="3.30.559.30">
    <property type="entry name" value="Nonribosomal peptide synthetase, condensation domain"/>
    <property type="match status" value="1"/>
</dbReference>
<dbReference type="PANTHER" id="PTHR28037:SF1">
    <property type="entry name" value="ALCOHOL O-ACETYLTRANSFERASE 1-RELATED"/>
    <property type="match status" value="1"/>
</dbReference>
<organism evidence="2 3">
    <name type="scientific">Bittarella massiliensis</name>
    <name type="common">ex Durand et al. 2017</name>
    <dbReference type="NCBI Taxonomy" id="1720313"/>
    <lineage>
        <taxon>Bacteria</taxon>
        <taxon>Bacillati</taxon>
        <taxon>Bacillota</taxon>
        <taxon>Clostridia</taxon>
        <taxon>Eubacteriales</taxon>
        <taxon>Oscillospiraceae</taxon>
        <taxon>Bittarella (ex Durand et al. 2017)</taxon>
    </lineage>
</organism>
<sequence>MTARQRDAAWEPLDNAAKIFPSISSKRDTKVFRFACELREGVDPVLLQQALDETIEDFPIFRSTLREGFFWHYLKESSQRPLVQLESELPCSNLYDANNPGLLFEVSYYGRRINLEVYHALTDGTGALQFLRALVCRYLYLRHPEGFAAPPTPLHGASFSEMAEDSFQKYYTTSSKNKVRSEPVYKLRGVRLPEGRMQIIEGVLPVKAVLAAARERGVTMTILLTALFLCAVDKNAVLRRKRHPVVAAVPVNLRNYFPSETARNFFCTINVGYHFGRDPGDLESVMASVRRQFEELLTRENLAKRMNGYSALEHNALVRVVPLGLKNIILRIAGAIAERDHTISISNIGKVSMPAGCEQYIRLFDVFVSTNILQLCLCSFGEDLTLSFSSAFRNTDVQKDFFRSLTGMGIPVEITTNRPEEEVRP</sequence>
<dbReference type="InterPro" id="IPR023213">
    <property type="entry name" value="CAT-like_dom_sf"/>
</dbReference>
<dbReference type="SUPFAM" id="SSF52777">
    <property type="entry name" value="CoA-dependent acyltransferases"/>
    <property type="match status" value="1"/>
</dbReference>
<evidence type="ECO:0000313" key="1">
    <source>
        <dbReference type="EMBL" id="MZL69595.1"/>
    </source>
</evidence>
<gene>
    <name evidence="1" type="ORF">GT747_07460</name>
    <name evidence="2" type="ORF">SAMN05444424_0698</name>
</gene>
<dbReference type="InterPro" id="IPR052058">
    <property type="entry name" value="Alcohol_O-acetyltransferase"/>
</dbReference>
<evidence type="ECO:0000313" key="3">
    <source>
        <dbReference type="Proteomes" id="UP000184089"/>
    </source>
</evidence>
<dbReference type="RefSeq" id="WP_021659928.1">
    <property type="nucleotide sequence ID" value="NZ_FQVY01000001.1"/>
</dbReference>
<name>A0AAQ1MBY7_9FIRM</name>
<dbReference type="AlphaFoldDB" id="A0AAQ1MBY7"/>
<protein>
    <submittedName>
        <fullName evidence="2">Uncharacterized protein, contains a NRPS condensation (Elongation) domain</fullName>
    </submittedName>
</protein>
<reference evidence="2" key="1">
    <citation type="submission" date="2016-11" db="EMBL/GenBank/DDBJ databases">
        <authorList>
            <person name="Varghese N."/>
            <person name="Submissions S."/>
        </authorList>
    </citation>
    <scope>NUCLEOTIDE SEQUENCE</scope>
    <source>
        <strain evidence="2">DSM 4029</strain>
    </source>
</reference>
<dbReference type="EMBL" id="FQVY01000001">
    <property type="protein sequence ID" value="SHF79336.1"/>
    <property type="molecule type" value="Genomic_DNA"/>
</dbReference>
<dbReference type="PANTHER" id="PTHR28037">
    <property type="entry name" value="ALCOHOL O-ACETYLTRANSFERASE 1-RELATED"/>
    <property type="match status" value="1"/>
</dbReference>
<dbReference type="Proteomes" id="UP000184089">
    <property type="component" value="Unassembled WGS sequence"/>
</dbReference>
<dbReference type="EMBL" id="WWVX01000004">
    <property type="protein sequence ID" value="MZL69595.1"/>
    <property type="molecule type" value="Genomic_DNA"/>
</dbReference>
<evidence type="ECO:0000313" key="4">
    <source>
        <dbReference type="Proteomes" id="UP000474718"/>
    </source>
</evidence>
<comment type="caution">
    <text evidence="2">The sequence shown here is derived from an EMBL/GenBank/DDBJ whole genome shotgun (WGS) entry which is preliminary data.</text>
</comment>
<dbReference type="Proteomes" id="UP000474718">
    <property type="component" value="Unassembled WGS sequence"/>
</dbReference>
<reference evidence="3" key="2">
    <citation type="submission" date="2016-11" db="EMBL/GenBank/DDBJ databases">
        <authorList>
            <person name="Jaros S."/>
            <person name="Januszkiewicz K."/>
            <person name="Wedrychowicz H."/>
        </authorList>
    </citation>
    <scope>NUCLEOTIDE SEQUENCE [LARGE SCALE GENOMIC DNA]</scope>
    <source>
        <strain evidence="3">DSM 4029</strain>
    </source>
</reference>
<evidence type="ECO:0000313" key="2">
    <source>
        <dbReference type="EMBL" id="SHF79336.1"/>
    </source>
</evidence>
<accession>A0AAQ1MBY7</accession>
<proteinExistence type="predicted"/>
<dbReference type="Gene3D" id="3.30.559.10">
    <property type="entry name" value="Chloramphenicol acetyltransferase-like domain"/>
    <property type="match status" value="1"/>
</dbReference>
<reference evidence="1 4" key="3">
    <citation type="journal article" date="2019" name="Nat. Med.">
        <title>A library of human gut bacterial isolates paired with longitudinal multiomics data enables mechanistic microbiome research.</title>
        <authorList>
            <person name="Poyet M."/>
            <person name="Groussin M."/>
            <person name="Gibbons S.M."/>
            <person name="Avila-Pacheco J."/>
            <person name="Jiang X."/>
            <person name="Kearney S.M."/>
            <person name="Perrotta A.R."/>
            <person name="Berdy B."/>
            <person name="Zhao S."/>
            <person name="Lieberman T.D."/>
            <person name="Swanson P.K."/>
            <person name="Smith M."/>
            <person name="Roesemann S."/>
            <person name="Alexander J.E."/>
            <person name="Rich S.A."/>
            <person name="Livny J."/>
            <person name="Vlamakis H."/>
            <person name="Clish C."/>
            <person name="Bullock K."/>
            <person name="Deik A."/>
            <person name="Scott J."/>
            <person name="Pierce K.A."/>
            <person name="Xavier R.J."/>
            <person name="Alm E.J."/>
        </authorList>
    </citation>
    <scope>NUCLEOTIDE SEQUENCE [LARGE SCALE GENOMIC DNA]</scope>
    <source>
        <strain evidence="1 4">BIOML-A2</strain>
    </source>
</reference>
<keyword evidence="4" id="KW-1185">Reference proteome</keyword>